<dbReference type="RefSeq" id="XP_012892711.1">
    <property type="nucleotide sequence ID" value="XM_013037257.1"/>
</dbReference>
<keyword evidence="2" id="KW-1185">Reference proteome</keyword>
<dbReference type="OrthoDB" id="10067219at2759"/>
<dbReference type="FunCoup" id="A0A1S3GV84">
    <property type="interactions" value="2253"/>
</dbReference>
<dbReference type="AlphaFoldDB" id="A0A1S3GV84"/>
<organism evidence="2 3">
    <name type="scientific">Dipodomys ordii</name>
    <name type="common">Ord's kangaroo rat</name>
    <dbReference type="NCBI Taxonomy" id="10020"/>
    <lineage>
        <taxon>Eukaryota</taxon>
        <taxon>Metazoa</taxon>
        <taxon>Chordata</taxon>
        <taxon>Craniata</taxon>
        <taxon>Vertebrata</taxon>
        <taxon>Euteleostomi</taxon>
        <taxon>Mammalia</taxon>
        <taxon>Eutheria</taxon>
        <taxon>Euarchontoglires</taxon>
        <taxon>Glires</taxon>
        <taxon>Rodentia</taxon>
        <taxon>Castorimorpha</taxon>
        <taxon>Heteromyidae</taxon>
        <taxon>Dipodomyinae</taxon>
        <taxon>Dipodomys</taxon>
    </lineage>
</organism>
<feature type="compositionally biased region" description="Basic and acidic residues" evidence="1">
    <location>
        <begin position="329"/>
        <end position="344"/>
    </location>
</feature>
<feature type="compositionally biased region" description="Basic and acidic residues" evidence="1">
    <location>
        <begin position="256"/>
        <end position="282"/>
    </location>
</feature>
<proteinExistence type="predicted"/>
<dbReference type="KEGG" id="dord:106002369"/>
<evidence type="ECO:0000313" key="3">
    <source>
        <dbReference type="RefSeq" id="XP_012892711.1"/>
    </source>
</evidence>
<evidence type="ECO:0000313" key="2">
    <source>
        <dbReference type="Proteomes" id="UP000081671"/>
    </source>
</evidence>
<dbReference type="GeneID" id="106002369"/>
<feature type="compositionally biased region" description="Polar residues" evidence="1">
    <location>
        <begin position="44"/>
        <end position="61"/>
    </location>
</feature>
<dbReference type="Proteomes" id="UP000081671">
    <property type="component" value="Unplaced"/>
</dbReference>
<feature type="compositionally biased region" description="Acidic residues" evidence="1">
    <location>
        <begin position="319"/>
        <end position="328"/>
    </location>
</feature>
<feature type="region of interest" description="Disordered" evidence="1">
    <location>
        <begin position="214"/>
        <end position="361"/>
    </location>
</feature>
<name>A0A1S3GV84_DIPOR</name>
<dbReference type="InParanoid" id="A0A1S3GV84"/>
<feature type="region of interest" description="Disordered" evidence="1">
    <location>
        <begin position="15"/>
        <end position="71"/>
    </location>
</feature>
<gene>
    <name evidence="3" type="primary">LOC106002369</name>
</gene>
<accession>A0A1S3GV84</accession>
<reference evidence="3" key="1">
    <citation type="submission" date="2025-08" db="UniProtKB">
        <authorList>
            <consortium name="RefSeq"/>
        </authorList>
    </citation>
    <scope>IDENTIFICATION</scope>
    <source>
        <tissue evidence="3">Kidney</tissue>
    </source>
</reference>
<sequence length="388" mass="42091">MQSFVFSMITGVVPQSAPPVPTASSRFHFPPLDAHSPPGDVQSGRFSASSLTASGQESNNGTDRKVELSELEDGSAADWRRGVDLMASRNAVGGGGIGHQKRKPDIMLPLFTRPGMYPDPHSPFAVSPIPSRGGVLSVPISPALSLTPTIFSYSPSPGLSPFNSSCFSFNPEEMKHYLHSQACSVFNYHLSPRTFPRYPGLMVPPLQCQMHPEESTQFSIKLQPPPIGRKNRERAESTEESAPVTVPTVAPIPPRIKVEPTSEKDTEGLGQSAREKEEHSQDEGTVPSRTIEEEKGTIFARPTAPPAWPSVPISTPSEEPPEVTEDSEDRSGKEPSAPEKKEDALMPPKLRLKRRWNDDPEARELNKTGKFFWSGAGPRGLAAAAADA</sequence>
<protein>
    <submittedName>
        <fullName evidence="3">ETS translocation variant 3</fullName>
    </submittedName>
</protein>
<evidence type="ECO:0000256" key="1">
    <source>
        <dbReference type="SAM" id="MobiDB-lite"/>
    </source>
</evidence>